<feature type="transmembrane region" description="Helical" evidence="11">
    <location>
        <begin position="515"/>
        <end position="536"/>
    </location>
</feature>
<keyword evidence="8 11" id="KW-0472">Membrane</keyword>
<gene>
    <name evidence="13" type="primary">106062840</name>
</gene>
<keyword evidence="6" id="KW-0040">ANK repeat</keyword>
<dbReference type="Pfam" id="PF00520">
    <property type="entry name" value="Ion_trans"/>
    <property type="match status" value="1"/>
</dbReference>
<comment type="subcellular location">
    <subcellularLocation>
        <location evidence="1">Membrane</location>
        <topology evidence="1">Multi-pass membrane protein</topology>
    </subcellularLocation>
</comment>
<dbReference type="InterPro" id="IPR036770">
    <property type="entry name" value="Ankyrin_rpt-contain_sf"/>
</dbReference>
<dbReference type="GO" id="GO:0007338">
    <property type="term" value="P:single fertilization"/>
    <property type="evidence" value="ECO:0007669"/>
    <property type="project" value="TreeGrafter"/>
</dbReference>
<dbReference type="EnsemblMetazoa" id="BGLB024921-RA">
    <property type="protein sequence ID" value="BGLB024921-PA"/>
    <property type="gene ID" value="BGLB024921"/>
</dbReference>
<dbReference type="Pfam" id="PF08344">
    <property type="entry name" value="TRP_2"/>
    <property type="match status" value="1"/>
</dbReference>
<reference evidence="13" key="1">
    <citation type="submission" date="2020-05" db="UniProtKB">
        <authorList>
            <consortium name="EnsemblMetazoa"/>
        </authorList>
    </citation>
    <scope>IDENTIFICATION</scope>
    <source>
        <strain evidence="13">BB02</strain>
    </source>
</reference>
<evidence type="ECO:0000256" key="6">
    <source>
        <dbReference type="ARBA" id="ARBA00023043"/>
    </source>
</evidence>
<sequence length="921" mass="105588">MSRSSFGLRRSFNSGRKLSREHRKDVHSSQKGQARAEHNDMHEKRQRSRHDNRDTDKATRSIFGDVPLTDTERRYLWAAQSGNLTALEMLVEDSSTFNLSCRDYLGRTALQLAVLGEHYDCIQLLLDKSRLDIIEEGLLHAIKTENVKICDMFLAHPVYSDQRSRMQLEFQHGFYEQEDSSSSFAPDITPIVLAAQCNNFDIVHMLIQKGFTISTPHNYFCLCTECYNHKTFDRVVHSKSRLNAYRGLASTAYLALSCDDPIYAAFELSRSLQKLADREKEHKSEYRGLSEKCKNFAVDLLDQCRTNEEVMAALHGGTNTRNLSRIKMAIRYEQKKNSIILKYWENFKITIHEIHELYIICSYTAFLVLLFLGTQLSSFKSVHLFKGIEGVVNGMIMFYVLGMFWAECKQLWEEGVKGYFSQMWNYMDITMLALYTAGYSTEGVIYTKTNGYFADNHLIHSEDESILNPQILSKVLFSVANVMSFARIAYILPASETFGQLQISYGRMLQDVGKFIFIYFTVMIAFICGLTSLYSISKNENFAGLLETTGTLFWAAFGMGNSQAPAIKEETNSSQDNGDSEITDSELLKVIEVVGYILYGVYILGAVVVLINMLIAMMSNTFEDIQKSEDCEWKFARAKLWISFIEQGTTLPIPFNIIPTPKSVVRLFRWFQECISCQSSRSDSNKEDKKPNELEYKAIMHRVVLRYIHKMKFEKKGESIKDDLLDTREEVIYQLHSMYGRLAARLELLEKDVFLLAKHGWLVHTEHAVSNYIKLVHTEHAVSNYIKLVHTEHAVSNYIKLVHTEHAVSNYIKLVHTEHAVSNEIKLVHTEHAVSNYIKLVHTEHAVSNEIKLVHTEHAVSNYIKLVHTDHAVSNNIKLVHTEHAVSILIKLVHTEHAVSNEIKLVHTELDVIAYSMLSVH</sequence>
<dbReference type="GO" id="GO:0015279">
    <property type="term" value="F:store-operated calcium channel activity"/>
    <property type="evidence" value="ECO:0007669"/>
    <property type="project" value="TreeGrafter"/>
</dbReference>
<evidence type="ECO:0000256" key="9">
    <source>
        <dbReference type="ARBA" id="ARBA00023303"/>
    </source>
</evidence>
<dbReference type="Pfam" id="PF13637">
    <property type="entry name" value="Ank_4"/>
    <property type="match status" value="1"/>
</dbReference>
<dbReference type="KEGG" id="bgt:106062840"/>
<keyword evidence="3 11" id="KW-0812">Transmembrane</keyword>
<evidence type="ECO:0000256" key="4">
    <source>
        <dbReference type="ARBA" id="ARBA00022737"/>
    </source>
</evidence>
<feature type="compositionally biased region" description="Basic and acidic residues" evidence="10">
    <location>
        <begin position="22"/>
        <end position="59"/>
    </location>
</feature>
<dbReference type="InterPro" id="IPR002153">
    <property type="entry name" value="TRPC_channel"/>
</dbReference>
<dbReference type="SUPFAM" id="SSF48403">
    <property type="entry name" value="Ankyrin repeat"/>
    <property type="match status" value="1"/>
</dbReference>
<keyword evidence="2" id="KW-0813">Transport</keyword>
<feature type="region of interest" description="Disordered" evidence="10">
    <location>
        <begin position="1"/>
        <end position="63"/>
    </location>
</feature>
<dbReference type="GO" id="GO:0005886">
    <property type="term" value="C:plasma membrane"/>
    <property type="evidence" value="ECO:0007669"/>
    <property type="project" value="TreeGrafter"/>
</dbReference>
<accession>A0A2C9KYB9</accession>
<dbReference type="VEuPathDB" id="VectorBase:BGLAX_051936"/>
<evidence type="ECO:0000256" key="3">
    <source>
        <dbReference type="ARBA" id="ARBA00022692"/>
    </source>
</evidence>
<evidence type="ECO:0000259" key="12">
    <source>
        <dbReference type="SMART" id="SM01420"/>
    </source>
</evidence>
<organism evidence="13 14">
    <name type="scientific">Biomphalaria glabrata</name>
    <name type="common">Bloodfluke planorb</name>
    <name type="synonym">Freshwater snail</name>
    <dbReference type="NCBI Taxonomy" id="6526"/>
    <lineage>
        <taxon>Eukaryota</taxon>
        <taxon>Metazoa</taxon>
        <taxon>Spiralia</taxon>
        <taxon>Lophotrochozoa</taxon>
        <taxon>Mollusca</taxon>
        <taxon>Gastropoda</taxon>
        <taxon>Heterobranchia</taxon>
        <taxon>Euthyneura</taxon>
        <taxon>Panpulmonata</taxon>
        <taxon>Hygrophila</taxon>
        <taxon>Lymnaeoidea</taxon>
        <taxon>Planorbidae</taxon>
        <taxon>Biomphalaria</taxon>
    </lineage>
</organism>
<proteinExistence type="predicted"/>
<name>A0A2C9KYB9_BIOGL</name>
<evidence type="ECO:0000256" key="11">
    <source>
        <dbReference type="SAM" id="Phobius"/>
    </source>
</evidence>
<dbReference type="VEuPathDB" id="VectorBase:BGLB024921"/>
<feature type="transmembrane region" description="Helical" evidence="11">
    <location>
        <begin position="357"/>
        <end position="376"/>
    </location>
</feature>
<dbReference type="STRING" id="6526.A0A2C9KYB9"/>
<dbReference type="InterPro" id="IPR002110">
    <property type="entry name" value="Ankyrin_rpt"/>
</dbReference>
<dbReference type="GO" id="GO:0051480">
    <property type="term" value="P:regulation of cytosolic calcium ion concentration"/>
    <property type="evidence" value="ECO:0007669"/>
    <property type="project" value="TreeGrafter"/>
</dbReference>
<evidence type="ECO:0000313" key="14">
    <source>
        <dbReference type="Proteomes" id="UP000076420"/>
    </source>
</evidence>
<dbReference type="SMART" id="SM00248">
    <property type="entry name" value="ANK"/>
    <property type="match status" value="3"/>
</dbReference>
<dbReference type="InterPro" id="IPR005821">
    <property type="entry name" value="Ion_trans_dom"/>
</dbReference>
<dbReference type="AlphaFoldDB" id="A0A2C9KYB9"/>
<feature type="compositionally biased region" description="Polar residues" evidence="10">
    <location>
        <begin position="1"/>
        <end position="16"/>
    </location>
</feature>
<evidence type="ECO:0000256" key="7">
    <source>
        <dbReference type="ARBA" id="ARBA00023065"/>
    </source>
</evidence>
<keyword evidence="7" id="KW-0406">Ion transport</keyword>
<evidence type="ECO:0000256" key="5">
    <source>
        <dbReference type="ARBA" id="ARBA00022989"/>
    </source>
</evidence>
<protein>
    <recommendedName>
        <fullName evidence="12">Transient receptor ion channel domain-containing protein</fullName>
    </recommendedName>
</protein>
<evidence type="ECO:0000256" key="1">
    <source>
        <dbReference type="ARBA" id="ARBA00004141"/>
    </source>
</evidence>
<dbReference type="Proteomes" id="UP000076420">
    <property type="component" value="Unassembled WGS sequence"/>
</dbReference>
<dbReference type="OrthoDB" id="2373987at2759"/>
<feature type="transmembrane region" description="Helical" evidence="11">
    <location>
        <begin position="596"/>
        <end position="617"/>
    </location>
</feature>
<dbReference type="GO" id="GO:0034703">
    <property type="term" value="C:cation channel complex"/>
    <property type="evidence" value="ECO:0007669"/>
    <property type="project" value="TreeGrafter"/>
</dbReference>
<dbReference type="Gene3D" id="1.10.287.70">
    <property type="match status" value="1"/>
</dbReference>
<dbReference type="GO" id="GO:0070679">
    <property type="term" value="F:inositol 1,4,5 trisphosphate binding"/>
    <property type="evidence" value="ECO:0007669"/>
    <property type="project" value="TreeGrafter"/>
</dbReference>
<dbReference type="PANTHER" id="PTHR10117:SF79">
    <property type="entry name" value="SHORT TRANSIENT RECEPTOR POTENTIAL CHANNEL 3-LIKE"/>
    <property type="match status" value="1"/>
</dbReference>
<evidence type="ECO:0000256" key="8">
    <source>
        <dbReference type="ARBA" id="ARBA00023136"/>
    </source>
</evidence>
<feature type="domain" description="Transient receptor ion channel" evidence="12">
    <location>
        <begin position="221"/>
        <end position="283"/>
    </location>
</feature>
<keyword evidence="5 11" id="KW-1133">Transmembrane helix</keyword>
<keyword evidence="9" id="KW-0407">Ion channel</keyword>
<dbReference type="PANTHER" id="PTHR10117">
    <property type="entry name" value="TRANSIENT RECEPTOR POTENTIAL CHANNEL"/>
    <property type="match status" value="1"/>
</dbReference>
<keyword evidence="4" id="KW-0677">Repeat</keyword>
<evidence type="ECO:0000313" key="13">
    <source>
        <dbReference type="EnsemblMetazoa" id="BGLB024921-PA"/>
    </source>
</evidence>
<dbReference type="PRINTS" id="PR01097">
    <property type="entry name" value="TRNSRECEPTRP"/>
</dbReference>
<dbReference type="InterPro" id="IPR013555">
    <property type="entry name" value="TRP_dom"/>
</dbReference>
<evidence type="ECO:0000256" key="10">
    <source>
        <dbReference type="SAM" id="MobiDB-lite"/>
    </source>
</evidence>
<feature type="transmembrane region" description="Helical" evidence="11">
    <location>
        <begin position="388"/>
        <end position="406"/>
    </location>
</feature>
<dbReference type="Gene3D" id="1.25.40.20">
    <property type="entry name" value="Ankyrin repeat-containing domain"/>
    <property type="match status" value="1"/>
</dbReference>
<dbReference type="SMART" id="SM01420">
    <property type="entry name" value="TRP_2"/>
    <property type="match status" value="1"/>
</dbReference>
<evidence type="ECO:0000256" key="2">
    <source>
        <dbReference type="ARBA" id="ARBA00022448"/>
    </source>
</evidence>